<dbReference type="SUPFAM" id="SSF103473">
    <property type="entry name" value="MFS general substrate transporter"/>
    <property type="match status" value="1"/>
</dbReference>
<keyword evidence="2 5" id="KW-0812">Transmembrane</keyword>
<evidence type="ECO:0000256" key="1">
    <source>
        <dbReference type="ARBA" id="ARBA00004141"/>
    </source>
</evidence>
<feature type="transmembrane region" description="Helical" evidence="5">
    <location>
        <begin position="30"/>
        <end position="50"/>
    </location>
</feature>
<dbReference type="GO" id="GO:0016020">
    <property type="term" value="C:membrane"/>
    <property type="evidence" value="ECO:0007669"/>
    <property type="project" value="UniProtKB-SubCell"/>
</dbReference>
<evidence type="ECO:0000256" key="2">
    <source>
        <dbReference type="ARBA" id="ARBA00022692"/>
    </source>
</evidence>
<dbReference type="EMBL" id="LN681231">
    <property type="protein sequence ID" value="CEK28176.1"/>
    <property type="molecule type" value="Genomic_DNA"/>
</dbReference>
<feature type="transmembrane region" description="Helical" evidence="5">
    <location>
        <begin position="288"/>
        <end position="306"/>
    </location>
</feature>
<reference evidence="7" key="1">
    <citation type="journal article" date="2015" name="Genome Announc.">
        <title>Complete Genome Sequence of Yersinia ruckeri Strain CSF007-82, Etiologic Agent of Red Mouth Disease in Salmonid Fish.</title>
        <authorList>
            <person name="Nelson M.C."/>
            <person name="LaPatra S.E."/>
            <person name="Welch T.J."/>
            <person name="Graf J."/>
        </authorList>
    </citation>
    <scope>NUCLEOTIDE SEQUENCE</scope>
    <source>
        <strain evidence="7">CSF007-82</strain>
    </source>
</reference>
<name>A0A085U4S4_YERRU</name>
<dbReference type="STRING" id="29486.UGYR_04610"/>
<reference evidence="8 9" key="2">
    <citation type="submission" date="2018-06" db="EMBL/GenBank/DDBJ databases">
        <authorList>
            <consortium name="Pathogen Informatics"/>
            <person name="Doyle S."/>
        </authorList>
    </citation>
    <scope>NUCLEOTIDE SEQUENCE [LARGE SCALE GENOMIC DNA]</scope>
    <source>
        <strain evidence="8 9">NCTC10476</strain>
    </source>
</reference>
<evidence type="ECO:0000256" key="5">
    <source>
        <dbReference type="SAM" id="Phobius"/>
    </source>
</evidence>
<dbReference type="eggNOG" id="COG2223">
    <property type="taxonomic scope" value="Bacteria"/>
</dbReference>
<feature type="transmembrane region" description="Helical" evidence="5">
    <location>
        <begin position="259"/>
        <end position="276"/>
    </location>
</feature>
<dbReference type="PROSITE" id="PS50850">
    <property type="entry name" value="MFS"/>
    <property type="match status" value="1"/>
</dbReference>
<proteinExistence type="predicted"/>
<keyword evidence="4 5" id="KW-0472">Membrane</keyword>
<comment type="subcellular location">
    <subcellularLocation>
        <location evidence="1">Membrane</location>
        <topology evidence="1">Multi-pass membrane protein</topology>
    </subcellularLocation>
</comment>
<dbReference type="CDD" id="cd17393">
    <property type="entry name" value="MFS_MosC_like"/>
    <property type="match status" value="1"/>
</dbReference>
<accession>A0A085U4S4</accession>
<evidence type="ECO:0000256" key="3">
    <source>
        <dbReference type="ARBA" id="ARBA00022989"/>
    </source>
</evidence>
<organism evidence="7">
    <name type="scientific">Yersinia ruckeri</name>
    <dbReference type="NCBI Taxonomy" id="29486"/>
    <lineage>
        <taxon>Bacteria</taxon>
        <taxon>Pseudomonadati</taxon>
        <taxon>Pseudomonadota</taxon>
        <taxon>Gammaproteobacteria</taxon>
        <taxon>Enterobacterales</taxon>
        <taxon>Yersiniaceae</taxon>
        <taxon>Yersinia</taxon>
    </lineage>
</organism>
<dbReference type="InterPro" id="IPR036259">
    <property type="entry name" value="MFS_trans_sf"/>
</dbReference>
<sequence>MIIDLYGKQLTNMTTHIKQQQEQPGAPQQAATRLAFFIAGLAMAAWAPLVPFAKARIALNDASLGVLLLCIGVGSLLAMPLTGVMTARWGCRAVILIAGALLCLDLPLLVLMDSPLSMALALLLFGAAIGVIDVAMNIQAVIVEKASGRAMMSGFHGLFSVGGIAGAGGVSALLWLGLSPLSAVLITVMVILGLLTIANKNLLIGSGEPHDGPLFVRPKGWVIFLGFLCFVMFLAEGSMLDWSALFLTSLRGVEPTQGGMGYAIFAIAMTLGRLNGDRIVNHLGRFSVLLGGSLLAAIGFIIAISIDSAVATLAGFMLVGLGASNVVPILFTAAGNQQVMPTNLAIASMTTIGYAGILAGPAVIGFIAQLSSLSFAFGCVALLLLSVTASARTVTR</sequence>
<dbReference type="GO" id="GO:0022857">
    <property type="term" value="F:transmembrane transporter activity"/>
    <property type="evidence" value="ECO:0007669"/>
    <property type="project" value="InterPro"/>
</dbReference>
<keyword evidence="9" id="KW-1185">Reference proteome</keyword>
<feature type="transmembrane region" description="Helical" evidence="5">
    <location>
        <begin position="373"/>
        <end position="391"/>
    </location>
</feature>
<feature type="transmembrane region" description="Helical" evidence="5">
    <location>
        <begin position="344"/>
        <end position="367"/>
    </location>
</feature>
<protein>
    <submittedName>
        <fullName evidence="8">Major facilitator transporter</fullName>
    </submittedName>
    <submittedName>
        <fullName evidence="7">Membrane protein</fullName>
    </submittedName>
</protein>
<keyword evidence="3 5" id="KW-1133">Transmembrane helix</keyword>
<evidence type="ECO:0000256" key="4">
    <source>
        <dbReference type="ARBA" id="ARBA00023136"/>
    </source>
</evidence>
<gene>
    <name evidence="8" type="primary">ybjJ</name>
    <name evidence="7" type="ORF">CSF007_12185</name>
    <name evidence="8" type="ORF">NCTC10476_03276</name>
</gene>
<dbReference type="InterPro" id="IPR011701">
    <property type="entry name" value="MFS"/>
</dbReference>
<feature type="transmembrane region" description="Helical" evidence="5">
    <location>
        <begin position="220"/>
        <end position="239"/>
    </location>
</feature>
<dbReference type="Pfam" id="PF07690">
    <property type="entry name" value="MFS_1"/>
    <property type="match status" value="1"/>
</dbReference>
<dbReference type="Gene3D" id="1.20.1250.20">
    <property type="entry name" value="MFS general substrate transporter like domains"/>
    <property type="match status" value="2"/>
</dbReference>
<dbReference type="PATRIC" id="fig|29486.44.peg.2602"/>
<evidence type="ECO:0000313" key="7">
    <source>
        <dbReference type="EMBL" id="CEK28176.1"/>
    </source>
</evidence>
<feature type="transmembrane region" description="Helical" evidence="5">
    <location>
        <begin position="93"/>
        <end position="112"/>
    </location>
</feature>
<evidence type="ECO:0000259" key="6">
    <source>
        <dbReference type="PROSITE" id="PS50850"/>
    </source>
</evidence>
<feature type="domain" description="Major facilitator superfamily (MFS) profile" evidence="6">
    <location>
        <begin position="222"/>
        <end position="396"/>
    </location>
</feature>
<dbReference type="FunFam" id="1.20.1250.20:FF:000438">
    <property type="entry name" value="Major facilitator transporter"/>
    <property type="match status" value="1"/>
</dbReference>
<feature type="transmembrane region" description="Helical" evidence="5">
    <location>
        <begin position="62"/>
        <end position="81"/>
    </location>
</feature>
<feature type="transmembrane region" description="Helical" evidence="5">
    <location>
        <begin position="312"/>
        <end position="332"/>
    </location>
</feature>
<evidence type="ECO:0000313" key="8">
    <source>
        <dbReference type="EMBL" id="SUQ01893.1"/>
    </source>
</evidence>
<evidence type="ECO:0000313" key="9">
    <source>
        <dbReference type="Proteomes" id="UP000255169"/>
    </source>
</evidence>
<dbReference type="PANTHER" id="PTHR23514">
    <property type="entry name" value="BYPASS OF STOP CODON PROTEIN 6"/>
    <property type="match status" value="1"/>
</dbReference>
<feature type="transmembrane region" description="Helical" evidence="5">
    <location>
        <begin position="118"/>
        <end position="143"/>
    </location>
</feature>
<dbReference type="InterPro" id="IPR051788">
    <property type="entry name" value="MFS_Transporter"/>
</dbReference>
<feature type="transmembrane region" description="Helical" evidence="5">
    <location>
        <begin position="155"/>
        <end position="175"/>
    </location>
</feature>
<dbReference type="AlphaFoldDB" id="A0A085U4S4"/>
<dbReference type="EMBL" id="UHJG01000001">
    <property type="protein sequence ID" value="SUQ01893.1"/>
    <property type="molecule type" value="Genomic_DNA"/>
</dbReference>
<dbReference type="InterPro" id="IPR020846">
    <property type="entry name" value="MFS_dom"/>
</dbReference>
<dbReference type="Proteomes" id="UP000255169">
    <property type="component" value="Unassembled WGS sequence"/>
</dbReference>
<dbReference type="PANTHER" id="PTHR23514:SF13">
    <property type="entry name" value="INNER MEMBRANE PROTEIN YBJJ"/>
    <property type="match status" value="1"/>
</dbReference>
<feature type="transmembrane region" description="Helical" evidence="5">
    <location>
        <begin position="181"/>
        <end position="199"/>
    </location>
</feature>